<keyword evidence="5 7" id="KW-0472">Membrane</keyword>
<keyword evidence="2" id="KW-1003">Cell membrane</keyword>
<dbReference type="InterPro" id="IPR003838">
    <property type="entry name" value="ABC3_permease_C"/>
</dbReference>
<feature type="transmembrane region" description="Helical" evidence="7">
    <location>
        <begin position="332"/>
        <end position="354"/>
    </location>
</feature>
<evidence type="ECO:0000259" key="9">
    <source>
        <dbReference type="Pfam" id="PF12704"/>
    </source>
</evidence>
<dbReference type="GO" id="GO:0005886">
    <property type="term" value="C:plasma membrane"/>
    <property type="evidence" value="ECO:0007669"/>
    <property type="project" value="UniProtKB-SubCell"/>
</dbReference>
<evidence type="ECO:0000256" key="6">
    <source>
        <dbReference type="ARBA" id="ARBA00038076"/>
    </source>
</evidence>
<feature type="transmembrane region" description="Helical" evidence="7">
    <location>
        <begin position="374"/>
        <end position="401"/>
    </location>
</feature>
<evidence type="ECO:0000259" key="8">
    <source>
        <dbReference type="Pfam" id="PF02687"/>
    </source>
</evidence>
<organism evidence="10 11">
    <name type="scientific">Pedosphaera parvula (strain Ellin514)</name>
    <dbReference type="NCBI Taxonomy" id="320771"/>
    <lineage>
        <taxon>Bacteria</taxon>
        <taxon>Pseudomonadati</taxon>
        <taxon>Verrucomicrobiota</taxon>
        <taxon>Pedosphaerae</taxon>
        <taxon>Pedosphaerales</taxon>
        <taxon>Pedosphaeraceae</taxon>
        <taxon>Pedosphaera</taxon>
    </lineage>
</organism>
<keyword evidence="4 7" id="KW-1133">Transmembrane helix</keyword>
<name>B9XNE6_PEDPL</name>
<evidence type="ECO:0000313" key="11">
    <source>
        <dbReference type="Proteomes" id="UP000003688"/>
    </source>
</evidence>
<dbReference type="STRING" id="320771.Cflav_PD1506"/>
<feature type="transmembrane region" description="Helical" evidence="7">
    <location>
        <begin position="21"/>
        <end position="42"/>
    </location>
</feature>
<evidence type="ECO:0008006" key="12">
    <source>
        <dbReference type="Google" id="ProtNLM"/>
    </source>
</evidence>
<dbReference type="AlphaFoldDB" id="B9XNE6"/>
<dbReference type="Pfam" id="PF12704">
    <property type="entry name" value="MacB_PCD"/>
    <property type="match status" value="1"/>
</dbReference>
<proteinExistence type="inferred from homology"/>
<evidence type="ECO:0000256" key="1">
    <source>
        <dbReference type="ARBA" id="ARBA00004651"/>
    </source>
</evidence>
<sequence length="455" mass="49775" precursor="true">MNLLNAIVVGFKEIWAHKFRSLLTMLGIILGVASLVGMSALVKGMENGMKESLIAIGGVERVRLEENDIPAYQQYLADQAVGCTMNDVYALEKSAPLIKMVTPEMRVRDGMMTHGNKSYNAWIFSGTWPNALEMNQHTVEYGRMFNDIDDEQARNVCVIGTAVRDALFGAPEQIGYEYNPVGEQINIKGQPFIIIGMFQQYESEQERKFREYIKEHPPEAGNTNSPARSKGWGGKRSSSFVFTMKNNTVYIPLNTMWVKFRSTAGSNNIPDPRLSSMAVKVADVDQMDQAIQQAHNVLMSTHKGIEDFAFQTQEDWAENIGKAIKNARMSGGIIAAISLLVGGIGIMNIMLASITERIREIGIRKAIGATFSDVFIQILVESVVIAVIGGAAGLLASLALVNLLSAISPTDNTPVITLNSMVMAFAFSVGIGILAGLIPAFKAAKLDPIQALRYE</sequence>
<dbReference type="PANTHER" id="PTHR30572">
    <property type="entry name" value="MEMBRANE COMPONENT OF TRANSPORTER-RELATED"/>
    <property type="match status" value="1"/>
</dbReference>
<dbReference type="Pfam" id="PF02687">
    <property type="entry name" value="FtsX"/>
    <property type="match status" value="1"/>
</dbReference>
<accession>B9XNE6</accession>
<keyword evidence="11" id="KW-1185">Reference proteome</keyword>
<evidence type="ECO:0000256" key="4">
    <source>
        <dbReference type="ARBA" id="ARBA00022989"/>
    </source>
</evidence>
<dbReference type="PANTHER" id="PTHR30572:SF4">
    <property type="entry name" value="ABC TRANSPORTER PERMEASE YTRF"/>
    <property type="match status" value="1"/>
</dbReference>
<evidence type="ECO:0000256" key="5">
    <source>
        <dbReference type="ARBA" id="ARBA00023136"/>
    </source>
</evidence>
<dbReference type="InterPro" id="IPR050250">
    <property type="entry name" value="Macrolide_Exporter_MacB"/>
</dbReference>
<feature type="domain" description="MacB-like periplasmic core" evidence="9">
    <location>
        <begin position="21"/>
        <end position="201"/>
    </location>
</feature>
<dbReference type="RefSeq" id="WP_007417333.1">
    <property type="nucleotide sequence ID" value="NZ_ABOX02000040.1"/>
</dbReference>
<protein>
    <recommendedName>
        <fullName evidence="12">ABC3 transporter permease protein domain-containing protein</fullName>
    </recommendedName>
</protein>
<reference evidence="10 11" key="1">
    <citation type="journal article" date="2011" name="J. Bacteriol.">
        <title>Genome sequence of 'Pedosphaera parvula' Ellin514, an aerobic Verrucomicrobial isolate from pasture soil.</title>
        <authorList>
            <person name="Kant R."/>
            <person name="van Passel M.W."/>
            <person name="Sangwan P."/>
            <person name="Palva A."/>
            <person name="Lucas S."/>
            <person name="Copeland A."/>
            <person name="Lapidus A."/>
            <person name="Glavina Del Rio T."/>
            <person name="Dalin E."/>
            <person name="Tice H."/>
            <person name="Bruce D."/>
            <person name="Goodwin L."/>
            <person name="Pitluck S."/>
            <person name="Chertkov O."/>
            <person name="Larimer F.W."/>
            <person name="Land M.L."/>
            <person name="Hauser L."/>
            <person name="Brettin T.S."/>
            <person name="Detter J.C."/>
            <person name="Han S."/>
            <person name="de Vos W.M."/>
            <person name="Janssen P.H."/>
            <person name="Smidt H."/>
        </authorList>
    </citation>
    <scope>NUCLEOTIDE SEQUENCE [LARGE SCALE GENOMIC DNA]</scope>
    <source>
        <strain evidence="10 11">Ellin514</strain>
    </source>
</reference>
<dbReference type="OrthoDB" id="9770099at2"/>
<feature type="domain" description="ABC3 transporter permease C-terminal" evidence="8">
    <location>
        <begin position="333"/>
        <end position="448"/>
    </location>
</feature>
<evidence type="ECO:0000313" key="10">
    <source>
        <dbReference type="EMBL" id="EEF58605.1"/>
    </source>
</evidence>
<dbReference type="GO" id="GO:0022857">
    <property type="term" value="F:transmembrane transporter activity"/>
    <property type="evidence" value="ECO:0007669"/>
    <property type="project" value="TreeGrafter"/>
</dbReference>
<comment type="subcellular location">
    <subcellularLocation>
        <location evidence="1">Cell membrane</location>
        <topology evidence="1">Multi-pass membrane protein</topology>
    </subcellularLocation>
</comment>
<comment type="similarity">
    <text evidence="6">Belongs to the ABC-4 integral membrane protein family.</text>
</comment>
<dbReference type="InterPro" id="IPR025857">
    <property type="entry name" value="MacB_PCD"/>
</dbReference>
<dbReference type="EMBL" id="ABOX02000040">
    <property type="protein sequence ID" value="EEF58605.1"/>
    <property type="molecule type" value="Genomic_DNA"/>
</dbReference>
<evidence type="ECO:0000256" key="7">
    <source>
        <dbReference type="SAM" id="Phobius"/>
    </source>
</evidence>
<dbReference type="Proteomes" id="UP000003688">
    <property type="component" value="Unassembled WGS sequence"/>
</dbReference>
<evidence type="ECO:0000256" key="3">
    <source>
        <dbReference type="ARBA" id="ARBA00022692"/>
    </source>
</evidence>
<gene>
    <name evidence="10" type="ORF">Cflav_PD1506</name>
</gene>
<evidence type="ECO:0000256" key="2">
    <source>
        <dbReference type="ARBA" id="ARBA00022475"/>
    </source>
</evidence>
<feature type="transmembrane region" description="Helical" evidence="7">
    <location>
        <begin position="421"/>
        <end position="441"/>
    </location>
</feature>
<comment type="caution">
    <text evidence="10">The sequence shown here is derived from an EMBL/GenBank/DDBJ whole genome shotgun (WGS) entry which is preliminary data.</text>
</comment>
<keyword evidence="3 7" id="KW-0812">Transmembrane</keyword>